<dbReference type="EMBL" id="NTJZ01000006">
    <property type="protein sequence ID" value="PDH33831.1"/>
    <property type="molecule type" value="Genomic_DNA"/>
</dbReference>
<reference evidence="3 4" key="1">
    <citation type="submission" date="2017-08" db="EMBL/GenBank/DDBJ databases">
        <title>Fine stratification of microbial communities through a metagenomic profile of the photic zone.</title>
        <authorList>
            <person name="Haro-Moreno J.M."/>
            <person name="Lopez-Perez M."/>
            <person name="De La Torre J."/>
            <person name="Picazo A."/>
            <person name="Camacho A."/>
            <person name="Rodriguez-Valera F."/>
        </authorList>
    </citation>
    <scope>NUCLEOTIDE SEQUENCE [LARGE SCALE GENOMIC DNA]</scope>
    <source>
        <strain evidence="3">MED-G28</strain>
    </source>
</reference>
<evidence type="ECO:0000256" key="1">
    <source>
        <dbReference type="SAM" id="SignalP"/>
    </source>
</evidence>
<keyword evidence="1" id="KW-0732">Signal</keyword>
<evidence type="ECO:0000259" key="2">
    <source>
        <dbReference type="Pfam" id="PF00144"/>
    </source>
</evidence>
<comment type="caution">
    <text evidence="3">The sequence shown here is derived from an EMBL/GenBank/DDBJ whole genome shotgun (WGS) entry which is preliminary data.</text>
</comment>
<dbReference type="PANTHER" id="PTHR43283">
    <property type="entry name" value="BETA-LACTAMASE-RELATED"/>
    <property type="match status" value="1"/>
</dbReference>
<feature type="signal peptide" evidence="1">
    <location>
        <begin position="1"/>
        <end position="22"/>
    </location>
</feature>
<dbReference type="PANTHER" id="PTHR43283:SF3">
    <property type="entry name" value="BETA-LACTAMASE FAMILY PROTEIN (AFU_ORTHOLOGUE AFUA_5G07500)"/>
    <property type="match status" value="1"/>
</dbReference>
<feature type="chain" id="PRO_5013150835" description="Beta-lactamase-related domain-containing protein" evidence="1">
    <location>
        <begin position="23"/>
        <end position="432"/>
    </location>
</feature>
<dbReference type="Pfam" id="PF00144">
    <property type="entry name" value="Beta-lactamase"/>
    <property type="match status" value="1"/>
</dbReference>
<dbReference type="InterPro" id="IPR050789">
    <property type="entry name" value="Diverse_Enzym_Activities"/>
</dbReference>
<protein>
    <recommendedName>
        <fullName evidence="2">Beta-lactamase-related domain-containing protein</fullName>
    </recommendedName>
</protein>
<dbReference type="Proteomes" id="UP000219329">
    <property type="component" value="Unassembled WGS sequence"/>
</dbReference>
<name>A0A2A5WBT4_9GAMM</name>
<dbReference type="SUPFAM" id="SSF56601">
    <property type="entry name" value="beta-lactamase/transpeptidase-like"/>
    <property type="match status" value="1"/>
</dbReference>
<evidence type="ECO:0000313" key="4">
    <source>
        <dbReference type="Proteomes" id="UP000219329"/>
    </source>
</evidence>
<accession>A0A2A5WBT4</accession>
<organism evidence="3 4">
    <name type="scientific">OM182 bacterium MED-G28</name>
    <dbReference type="NCBI Taxonomy" id="1986256"/>
    <lineage>
        <taxon>Bacteria</taxon>
        <taxon>Pseudomonadati</taxon>
        <taxon>Pseudomonadota</taxon>
        <taxon>Gammaproteobacteria</taxon>
        <taxon>OMG group</taxon>
        <taxon>OM182 clade</taxon>
    </lineage>
</organism>
<feature type="domain" description="Beta-lactamase-related" evidence="2">
    <location>
        <begin position="46"/>
        <end position="425"/>
    </location>
</feature>
<dbReference type="AlphaFoldDB" id="A0A2A5WBT4"/>
<dbReference type="InterPro" id="IPR012338">
    <property type="entry name" value="Beta-lactam/transpept-like"/>
</dbReference>
<dbReference type="InterPro" id="IPR001466">
    <property type="entry name" value="Beta-lactam-related"/>
</dbReference>
<dbReference type="Gene3D" id="3.40.710.10">
    <property type="entry name" value="DD-peptidase/beta-lactamase superfamily"/>
    <property type="match status" value="1"/>
</dbReference>
<sequence length="432" mass="47278">MNKRIFSIIFSFTTALSFSFVAAQSSLPMVTPEEVGFSSEQLDKIESYFQGRVDRGEIAGIVTLVARKGKIAHLSAVGYQDVDRGIPMDTDTLFRVYSMTKPIVSTALMMLYQDGLFQLNDPLSKFIPEFSNLRVLRSPNGPLNETVEMEREPTVQDILRHTAGFSHGLGNSEYDRAFVGTGIFRPETSLAEMMTALSTIPLMNQPGSMYRYSIGPDVALRLVEIISGMPADDYLQQRMFDPLEMNDTGYVVDSNNAHRLSPIHWNNDGQLAPIDSEHGSPAGGVLVEDWSVNNYTVDHDYKGGSIGLVATAADYWRFAQAMINGGELNGERIIGPKTVEFMASNHLTAQQHETFSPAMGFGLGFATIENPAGVGYIASKGSFYWGGAAATSFWIDPVEDIVVIGMTQHMGTPNTGAIRGELHALVYGALED</sequence>
<gene>
    <name evidence="3" type="ORF">CNF02_07330</name>
</gene>
<evidence type="ECO:0000313" key="3">
    <source>
        <dbReference type="EMBL" id="PDH33831.1"/>
    </source>
</evidence>
<proteinExistence type="predicted"/>